<dbReference type="RefSeq" id="XP_002177959.1">
    <property type="nucleotide sequence ID" value="XM_002177923.1"/>
</dbReference>
<dbReference type="EMBL" id="CM000606">
    <property type="protein sequence ID" value="EEC50773.1"/>
    <property type="molecule type" value="Genomic_DNA"/>
</dbReference>
<dbReference type="AlphaFoldDB" id="B7FSC5"/>
<dbReference type="InParanoid" id="B7FSC5"/>
<dbReference type="OrthoDB" id="48626at2759"/>
<organism evidence="2 3">
    <name type="scientific">Phaeodactylum tricornutum (strain CCAP 1055/1)</name>
    <dbReference type="NCBI Taxonomy" id="556484"/>
    <lineage>
        <taxon>Eukaryota</taxon>
        <taxon>Sar</taxon>
        <taxon>Stramenopiles</taxon>
        <taxon>Ochrophyta</taxon>
        <taxon>Bacillariophyta</taxon>
        <taxon>Bacillariophyceae</taxon>
        <taxon>Bacillariophycidae</taxon>
        <taxon>Naviculales</taxon>
        <taxon>Phaeodactylaceae</taxon>
        <taxon>Phaeodactylum</taxon>
    </lineage>
</organism>
<dbReference type="GeneID" id="7197533"/>
<evidence type="ECO:0000256" key="1">
    <source>
        <dbReference type="SAM" id="MobiDB-lite"/>
    </source>
</evidence>
<feature type="region of interest" description="Disordered" evidence="1">
    <location>
        <begin position="328"/>
        <end position="350"/>
    </location>
</feature>
<feature type="compositionally biased region" description="Polar residues" evidence="1">
    <location>
        <begin position="1"/>
        <end position="17"/>
    </location>
</feature>
<reference evidence="3" key="2">
    <citation type="submission" date="2008-08" db="EMBL/GenBank/DDBJ databases">
        <authorList>
            <consortium name="Diatom Consortium"/>
            <person name="Grigoriev I."/>
            <person name="Grimwood J."/>
            <person name="Kuo A."/>
            <person name="Otillar R.P."/>
            <person name="Salamov A."/>
            <person name="Detter J.C."/>
            <person name="Lindquist E."/>
            <person name="Shapiro H."/>
            <person name="Lucas S."/>
            <person name="Glavina del Rio T."/>
            <person name="Pitluck S."/>
            <person name="Rokhsar D."/>
            <person name="Bowler C."/>
        </authorList>
    </citation>
    <scope>GENOME REANNOTATION</scope>
    <source>
        <strain evidence="3">CCAP 1055/1</strain>
    </source>
</reference>
<sequence>MASPSRSNTPGTTSTPRTARKRRRQEDVAKLRQYGVDLPDIPGLPVPIIPLQIHAGKQARTFFRHATDQAVAPYTQAACEHSVSDCAVPAVATDSFSHGDAAPSVVDAILHRVATSTTAQSSPRQQAAAARERRMHESVQVWLEAVHRQMRDQPALRSTIPVAALEYWWDPVCDGHQPLATRRAAFYLAGHLLQKSADARKWLLENGTRIIHWMDSLEQVVKGPNDSANALPAFQQEGFWLLRYLRDQDYGSLYPTLAVALQRFEQMYPHVHEASLSDGVAGWKDIVALRQYRDQAMRYSEKERRRVQTLVQRCHQCTDVLVPRLGVIGTEESGGKEKQGESDDSDGDSIEWEEGWEATDPFAETNTTAPSHEDAVEHTLATMQAIGGLRDGGLDIQLGNFESDEAPHGDGSILSAEQLVAQGRLQKCILLLHSRHMPRLTLWVEGLTKADALIPNASKTALIQMSSDQNSHRQEVLSELMRLKAETASCLSAARRLGMKDGTTVPTTMSVPTETPTTARSSTVLPVHINLGGSTRHEALVHSMARRKSGPGSQDVTRRRSNRIQIKFNRR</sequence>
<evidence type="ECO:0000313" key="2">
    <source>
        <dbReference type="EMBL" id="EEC50773.1"/>
    </source>
</evidence>
<protein>
    <submittedName>
        <fullName evidence="2">Uncharacterized protein</fullName>
    </submittedName>
</protein>
<dbReference type="Proteomes" id="UP000000759">
    <property type="component" value="Chromosome 2"/>
</dbReference>
<name>B7FSC5_PHATC</name>
<evidence type="ECO:0000313" key="3">
    <source>
        <dbReference type="Proteomes" id="UP000000759"/>
    </source>
</evidence>
<accession>B7FSC5</accession>
<dbReference type="KEGG" id="pti:PHATRDRAFT_32688"/>
<feature type="region of interest" description="Disordered" evidence="1">
    <location>
        <begin position="1"/>
        <end position="26"/>
    </location>
</feature>
<reference evidence="2 3" key="1">
    <citation type="journal article" date="2008" name="Nature">
        <title>The Phaeodactylum genome reveals the evolutionary history of diatom genomes.</title>
        <authorList>
            <person name="Bowler C."/>
            <person name="Allen A.E."/>
            <person name="Badger J.H."/>
            <person name="Grimwood J."/>
            <person name="Jabbari K."/>
            <person name="Kuo A."/>
            <person name="Maheswari U."/>
            <person name="Martens C."/>
            <person name="Maumus F."/>
            <person name="Otillar R.P."/>
            <person name="Rayko E."/>
            <person name="Salamov A."/>
            <person name="Vandepoele K."/>
            <person name="Beszteri B."/>
            <person name="Gruber A."/>
            <person name="Heijde M."/>
            <person name="Katinka M."/>
            <person name="Mock T."/>
            <person name="Valentin K."/>
            <person name="Verret F."/>
            <person name="Berges J.A."/>
            <person name="Brownlee C."/>
            <person name="Cadoret J.P."/>
            <person name="Chiovitti A."/>
            <person name="Choi C.J."/>
            <person name="Coesel S."/>
            <person name="De Martino A."/>
            <person name="Detter J.C."/>
            <person name="Durkin C."/>
            <person name="Falciatore A."/>
            <person name="Fournet J."/>
            <person name="Haruta M."/>
            <person name="Huysman M.J."/>
            <person name="Jenkins B.D."/>
            <person name="Jiroutova K."/>
            <person name="Jorgensen R.E."/>
            <person name="Joubert Y."/>
            <person name="Kaplan A."/>
            <person name="Kroger N."/>
            <person name="Kroth P.G."/>
            <person name="La Roche J."/>
            <person name="Lindquist E."/>
            <person name="Lommer M."/>
            <person name="Martin-Jezequel V."/>
            <person name="Lopez P.J."/>
            <person name="Lucas S."/>
            <person name="Mangogna M."/>
            <person name="McGinnis K."/>
            <person name="Medlin L.K."/>
            <person name="Montsant A."/>
            <person name="Oudot-Le Secq M.P."/>
            <person name="Napoli C."/>
            <person name="Obornik M."/>
            <person name="Parker M.S."/>
            <person name="Petit J.L."/>
            <person name="Porcel B.M."/>
            <person name="Poulsen N."/>
            <person name="Robison M."/>
            <person name="Rychlewski L."/>
            <person name="Rynearson T.A."/>
            <person name="Schmutz J."/>
            <person name="Shapiro H."/>
            <person name="Siaut M."/>
            <person name="Stanley M."/>
            <person name="Sussman M.R."/>
            <person name="Taylor A.R."/>
            <person name="Vardi A."/>
            <person name="von Dassow P."/>
            <person name="Vyverman W."/>
            <person name="Willis A."/>
            <person name="Wyrwicz L.S."/>
            <person name="Rokhsar D.S."/>
            <person name="Weissenbach J."/>
            <person name="Armbrust E.V."/>
            <person name="Green B.R."/>
            <person name="Van de Peer Y."/>
            <person name="Grigoriev I.V."/>
        </authorList>
    </citation>
    <scope>NUCLEOTIDE SEQUENCE [LARGE SCALE GENOMIC DNA]</scope>
    <source>
        <strain evidence="2 3">CCAP 1055/1</strain>
    </source>
</reference>
<dbReference type="PaxDb" id="2850-Phatr32688"/>
<gene>
    <name evidence="2" type="ORF">PHATRDRAFT_32688</name>
</gene>
<proteinExistence type="predicted"/>
<keyword evidence="3" id="KW-1185">Reference proteome</keyword>
<dbReference type="HOGENOM" id="CLU_477764_0_0_1"/>